<evidence type="ECO:0000256" key="2">
    <source>
        <dbReference type="ARBA" id="ARBA00005272"/>
    </source>
</evidence>
<dbReference type="InterPro" id="IPR051169">
    <property type="entry name" value="NADH-Q_oxidoreductase"/>
</dbReference>
<evidence type="ECO:0000256" key="6">
    <source>
        <dbReference type="SAM" id="Coils"/>
    </source>
</evidence>
<evidence type="ECO:0000259" key="7">
    <source>
        <dbReference type="Pfam" id="PF07992"/>
    </source>
</evidence>
<comment type="similarity">
    <text evidence="2">Belongs to the NADH dehydrogenase family.</text>
</comment>
<keyword evidence="3" id="KW-0285">Flavoprotein</keyword>
<name>X1EN06_9ZZZZ</name>
<protein>
    <recommendedName>
        <fullName evidence="7">FAD/NAD(P)-binding domain-containing protein</fullName>
    </recommendedName>
</protein>
<dbReference type="PANTHER" id="PTHR42913:SF3">
    <property type="entry name" value="64 KDA MITOCHONDRIAL NADH DEHYDROGENASE (EUROFUNG)"/>
    <property type="match status" value="1"/>
</dbReference>
<dbReference type="InterPro" id="IPR023753">
    <property type="entry name" value="FAD/NAD-binding_dom"/>
</dbReference>
<keyword evidence="4" id="KW-0274">FAD</keyword>
<sequence length="249" mass="27992">EHSHSVYSLEDTVKAKEALDRLPKTVAVVGAGLTGVEVVGELLDFFNDKGVDGKVYLVEALQKVLPGFRDKVSIYVHELLNKRGVEILLDKIVKEVKEDELSFADGSKLDCEMLIWTAGVKPCTFSEKLDLSKDRRGWIETETSLLIKGKKDVAAIGDVTSVSFEEEIAGKNVEEAERQAKHLANNLRMLDAGKPLKPYKPINTIKYPRAFISLGGDQGVLLTKRMFLKGKFIYRMKKWVEKKYMVRFG</sequence>
<dbReference type="EMBL" id="BARU01004032">
    <property type="protein sequence ID" value="GAH18469.1"/>
    <property type="molecule type" value="Genomic_DNA"/>
</dbReference>
<gene>
    <name evidence="8" type="ORF">S03H2_08328</name>
</gene>
<evidence type="ECO:0000256" key="5">
    <source>
        <dbReference type="ARBA" id="ARBA00023002"/>
    </source>
</evidence>
<reference evidence="8" key="1">
    <citation type="journal article" date="2014" name="Front. Microbiol.">
        <title>High frequency of phylogenetically diverse reductive dehalogenase-homologous genes in deep subseafloor sedimentary metagenomes.</title>
        <authorList>
            <person name="Kawai M."/>
            <person name="Futagami T."/>
            <person name="Toyoda A."/>
            <person name="Takaki Y."/>
            <person name="Nishi S."/>
            <person name="Hori S."/>
            <person name="Arai W."/>
            <person name="Tsubouchi T."/>
            <person name="Morono Y."/>
            <person name="Uchiyama I."/>
            <person name="Ito T."/>
            <person name="Fujiyama A."/>
            <person name="Inagaki F."/>
            <person name="Takami H."/>
        </authorList>
    </citation>
    <scope>NUCLEOTIDE SEQUENCE</scope>
    <source>
        <strain evidence="8">Expedition CK06-06</strain>
    </source>
</reference>
<comment type="caution">
    <text evidence="8">The sequence shown here is derived from an EMBL/GenBank/DDBJ whole genome shotgun (WGS) entry which is preliminary data.</text>
</comment>
<evidence type="ECO:0000256" key="1">
    <source>
        <dbReference type="ARBA" id="ARBA00001974"/>
    </source>
</evidence>
<feature type="domain" description="FAD/NAD(P)-binding" evidence="7">
    <location>
        <begin position="9"/>
        <end position="167"/>
    </location>
</feature>
<dbReference type="AlphaFoldDB" id="X1EN06"/>
<dbReference type="Pfam" id="PF07992">
    <property type="entry name" value="Pyr_redox_2"/>
    <property type="match status" value="1"/>
</dbReference>
<feature type="non-terminal residue" evidence="8">
    <location>
        <position position="1"/>
    </location>
</feature>
<comment type="cofactor">
    <cofactor evidence="1">
        <name>FAD</name>
        <dbReference type="ChEBI" id="CHEBI:57692"/>
    </cofactor>
</comment>
<proteinExistence type="inferred from homology"/>
<dbReference type="GO" id="GO:0003955">
    <property type="term" value="F:NAD(P)H dehydrogenase (quinone) activity"/>
    <property type="evidence" value="ECO:0007669"/>
    <property type="project" value="TreeGrafter"/>
</dbReference>
<dbReference type="InterPro" id="IPR036188">
    <property type="entry name" value="FAD/NAD-bd_sf"/>
</dbReference>
<keyword evidence="5" id="KW-0560">Oxidoreductase</keyword>
<dbReference type="PANTHER" id="PTHR42913">
    <property type="entry name" value="APOPTOSIS-INDUCING FACTOR 1"/>
    <property type="match status" value="1"/>
</dbReference>
<dbReference type="GO" id="GO:0019646">
    <property type="term" value="P:aerobic electron transport chain"/>
    <property type="evidence" value="ECO:0007669"/>
    <property type="project" value="TreeGrafter"/>
</dbReference>
<feature type="coiled-coil region" evidence="6">
    <location>
        <begin position="166"/>
        <end position="193"/>
    </location>
</feature>
<keyword evidence="6" id="KW-0175">Coiled coil</keyword>
<accession>X1EN06</accession>
<evidence type="ECO:0000313" key="8">
    <source>
        <dbReference type="EMBL" id="GAH18469.1"/>
    </source>
</evidence>
<organism evidence="8">
    <name type="scientific">marine sediment metagenome</name>
    <dbReference type="NCBI Taxonomy" id="412755"/>
    <lineage>
        <taxon>unclassified sequences</taxon>
        <taxon>metagenomes</taxon>
        <taxon>ecological metagenomes</taxon>
    </lineage>
</organism>
<dbReference type="SUPFAM" id="SSF51905">
    <property type="entry name" value="FAD/NAD(P)-binding domain"/>
    <property type="match status" value="1"/>
</dbReference>
<evidence type="ECO:0000256" key="3">
    <source>
        <dbReference type="ARBA" id="ARBA00022630"/>
    </source>
</evidence>
<dbReference type="Gene3D" id="3.50.50.100">
    <property type="match status" value="1"/>
</dbReference>
<evidence type="ECO:0000256" key="4">
    <source>
        <dbReference type="ARBA" id="ARBA00022827"/>
    </source>
</evidence>